<proteinExistence type="predicted"/>
<dbReference type="AntiFam" id="ANF00179">
    <property type="entry name" value="Shadow ORF (opposite mobL)"/>
</dbReference>
<sequence>MKVNLQQFPFVPPDLTILLVIPVNCVDLPAFPATVFLTNVLSIFVQLKLGFALGEPFSLLIQTTHGEQHMGVRIAVLFIVDSEITAHSFAHKLLPAILANQSNVVLVRQLFGEGDNDSPGKLAVIALFCVLHTVPERSSVGKYRRRTFRKQHF</sequence>
<dbReference type="EMBL" id="JALBUR010000034">
    <property type="protein sequence ID" value="MDX8420369.1"/>
    <property type="molecule type" value="Genomic_DNA"/>
</dbReference>
<keyword evidence="2" id="KW-1185">Reference proteome</keyword>
<dbReference type="Proteomes" id="UP001286174">
    <property type="component" value="Unassembled WGS sequence"/>
</dbReference>
<evidence type="ECO:0000313" key="2">
    <source>
        <dbReference type="Proteomes" id="UP001286174"/>
    </source>
</evidence>
<dbReference type="AlphaFoldDB" id="A0AB35U5U1"/>
<protein>
    <submittedName>
        <fullName evidence="1">Uncharacterized protein</fullName>
    </submittedName>
</protein>
<organism evidence="1 2">
    <name type="scientific">Grylomicrobium aquisgranensis</name>
    <dbReference type="NCBI Taxonomy" id="2926318"/>
    <lineage>
        <taxon>Bacteria</taxon>
        <taxon>Bacillati</taxon>
        <taxon>Bacillota</taxon>
        <taxon>Erysipelotrichia</taxon>
        <taxon>Erysipelotrichales</taxon>
        <taxon>Erysipelotrichaceae</taxon>
        <taxon>Grylomicrobium</taxon>
    </lineage>
</organism>
<reference evidence="1 2" key="1">
    <citation type="submission" date="2022-03" db="EMBL/GenBank/DDBJ databases">
        <title>Novel taxa within the pig intestine.</title>
        <authorList>
            <person name="Wylensek D."/>
            <person name="Bishof K."/>
            <person name="Afrizal A."/>
            <person name="Clavel T."/>
        </authorList>
    </citation>
    <scope>NUCLEOTIDE SEQUENCE [LARGE SCALE GENOMIC DNA]</scope>
    <source>
        <strain evidence="1 2">CLA-KB-P133</strain>
    </source>
</reference>
<accession>A0AB35U5U1</accession>
<name>A0AB35U5U1_9FIRM</name>
<evidence type="ECO:0000313" key="1">
    <source>
        <dbReference type="EMBL" id="MDX8420369.1"/>
    </source>
</evidence>
<comment type="caution">
    <text evidence="1">The sequence shown here is derived from an EMBL/GenBank/DDBJ whole genome shotgun (WGS) entry which is preliminary data.</text>
</comment>
<gene>
    <name evidence="1" type="ORF">MOZ60_09755</name>
</gene>